<dbReference type="OrthoDB" id="4845846at2759"/>
<protein>
    <submittedName>
        <fullName evidence="1">Uncharacterized protein</fullName>
    </submittedName>
</protein>
<dbReference type="Proteomes" id="UP000030751">
    <property type="component" value="Unassembled WGS sequence"/>
</dbReference>
<accession>W9N957</accession>
<dbReference type="HOGENOM" id="CLU_1261566_0_0_1"/>
<name>W9N957_FUSOX</name>
<proteinExistence type="predicted"/>
<organism evidence="1">
    <name type="scientific">Fusarium oxysporum f. sp. pisi HDV247</name>
    <dbReference type="NCBI Taxonomy" id="1080344"/>
    <lineage>
        <taxon>Eukaryota</taxon>
        <taxon>Fungi</taxon>
        <taxon>Dikarya</taxon>
        <taxon>Ascomycota</taxon>
        <taxon>Pezizomycotina</taxon>
        <taxon>Sordariomycetes</taxon>
        <taxon>Hypocreomycetidae</taxon>
        <taxon>Hypocreales</taxon>
        <taxon>Nectriaceae</taxon>
        <taxon>Fusarium</taxon>
        <taxon>Fusarium oxysporum species complex</taxon>
    </lineage>
</organism>
<reference evidence="1" key="2">
    <citation type="submission" date="2012-05" db="EMBL/GenBank/DDBJ databases">
        <title>Annotation of the Genome Sequence of Fusarium oxysporum HDV247.</title>
        <authorList>
            <consortium name="The Broad Institute Genomics Platform"/>
            <person name="Ma L.-J."/>
            <person name="Corby-Kistler H."/>
            <person name="Broz K."/>
            <person name="Gale L.R."/>
            <person name="Jonkers W."/>
            <person name="O'Donnell K."/>
            <person name="Ploetz R."/>
            <person name="Steinberg C."/>
            <person name="Schwartz D.C."/>
            <person name="VanEtten H."/>
            <person name="Zhou S."/>
            <person name="Young S.K."/>
            <person name="Zeng Q."/>
            <person name="Gargeya S."/>
            <person name="Fitzgerald M."/>
            <person name="Abouelleil A."/>
            <person name="Alvarado L."/>
            <person name="Chapman S.B."/>
            <person name="Gainer-Dewar J."/>
            <person name="Goldberg J."/>
            <person name="Griggs A."/>
            <person name="Gujja S."/>
            <person name="Hansen M."/>
            <person name="Howarth C."/>
            <person name="Imamovic A."/>
            <person name="Ireland A."/>
            <person name="Larimer J."/>
            <person name="McCowan C."/>
            <person name="Murphy C."/>
            <person name="Pearson M."/>
            <person name="Poon T.W."/>
            <person name="Priest M."/>
            <person name="Roberts A."/>
            <person name="Saif S."/>
            <person name="Shea T."/>
            <person name="Sykes S."/>
            <person name="Wortman J."/>
            <person name="Nusbaum C."/>
            <person name="Birren B."/>
        </authorList>
    </citation>
    <scope>NUCLEOTIDE SEQUENCE</scope>
    <source>
        <strain evidence="1">HDV247</strain>
    </source>
</reference>
<dbReference type="EMBL" id="JH651130">
    <property type="protein sequence ID" value="EXA29288.1"/>
    <property type="molecule type" value="Genomic_DNA"/>
</dbReference>
<gene>
    <name evidence="1" type="ORF">FOVG_19209</name>
</gene>
<sequence>MASFRVLAREALRQAIIQCQRLMYDWEPADPNLSNLRDPLSTAKSGYSFVTDPANGLNDAFSEELKRISRTIPSIPREIGVQLYRQLSIAIAEKYVRGAASGFNRFDDTTNTASEDAVFAWQSVHRPMQRYHTYGLDGAFPDQLQPALLRIYARTSTDWHNFLSIKDGEELGSADTNDDTSQDRPSKEAVLLKWSQNKISSCVPSTDYLENASVNGLNS</sequence>
<dbReference type="AlphaFoldDB" id="W9N957"/>
<evidence type="ECO:0000313" key="1">
    <source>
        <dbReference type="EMBL" id="EXA29288.1"/>
    </source>
</evidence>
<reference evidence="1" key="1">
    <citation type="submission" date="2011-10" db="EMBL/GenBank/DDBJ databases">
        <title>The Genome Sequence of Fusarium oxysporum HDV247.</title>
        <authorList>
            <consortium name="The Broad Institute Genome Sequencing Platform"/>
            <person name="Ma L.-J."/>
            <person name="Gale L.R."/>
            <person name="Schwartz D.C."/>
            <person name="Zhou S."/>
            <person name="Corby-Kistler H."/>
            <person name="Young S.K."/>
            <person name="Zeng Q."/>
            <person name="Gargeya S."/>
            <person name="Fitzgerald M."/>
            <person name="Haas B."/>
            <person name="Abouelleil A."/>
            <person name="Alvarado L."/>
            <person name="Arachchi H.M."/>
            <person name="Berlin A."/>
            <person name="Brown A."/>
            <person name="Chapman S.B."/>
            <person name="Chen Z."/>
            <person name="Dunbar C."/>
            <person name="Freedman E."/>
            <person name="Gearin G."/>
            <person name="Goldberg J."/>
            <person name="Griggs A."/>
            <person name="Gujja S."/>
            <person name="Heiman D."/>
            <person name="Howarth C."/>
            <person name="Larson L."/>
            <person name="Lui A."/>
            <person name="MacDonald P.J.P."/>
            <person name="Montmayeur A."/>
            <person name="Murphy C."/>
            <person name="Neiman D."/>
            <person name="Pearson M."/>
            <person name="Priest M."/>
            <person name="Roberts A."/>
            <person name="Saif S."/>
            <person name="Shea T."/>
            <person name="Shenoy N."/>
            <person name="Sisk P."/>
            <person name="Stolte C."/>
            <person name="Sykes S."/>
            <person name="Wortman J."/>
            <person name="Nusbaum C."/>
            <person name="Birren B."/>
        </authorList>
    </citation>
    <scope>NUCLEOTIDE SEQUENCE [LARGE SCALE GENOMIC DNA]</scope>
    <source>
        <strain evidence="1">HDV247</strain>
    </source>
</reference>